<feature type="compositionally biased region" description="Basic and acidic residues" evidence="8">
    <location>
        <begin position="1"/>
        <end position="11"/>
    </location>
</feature>
<dbReference type="PANTHER" id="PTHR46494">
    <property type="entry name" value="CORA FAMILY METAL ION TRANSPORTER (EUROFUNG)"/>
    <property type="match status" value="1"/>
</dbReference>
<dbReference type="Gene3D" id="1.20.58.340">
    <property type="entry name" value="Magnesium transport protein CorA, transmembrane region"/>
    <property type="match status" value="1"/>
</dbReference>
<name>A0A0C3B5I7_PILCF</name>
<evidence type="ECO:0000256" key="8">
    <source>
        <dbReference type="SAM" id="MobiDB-lite"/>
    </source>
</evidence>
<keyword evidence="5" id="KW-0812">Transmembrane</keyword>
<dbReference type="GO" id="GO:0015087">
    <property type="term" value="F:cobalt ion transmembrane transporter activity"/>
    <property type="evidence" value="ECO:0007669"/>
    <property type="project" value="TreeGrafter"/>
</dbReference>
<organism evidence="9 10">
    <name type="scientific">Piloderma croceum (strain F 1598)</name>
    <dbReference type="NCBI Taxonomy" id="765440"/>
    <lineage>
        <taxon>Eukaryota</taxon>
        <taxon>Fungi</taxon>
        <taxon>Dikarya</taxon>
        <taxon>Basidiomycota</taxon>
        <taxon>Agaricomycotina</taxon>
        <taxon>Agaricomycetes</taxon>
        <taxon>Agaricomycetidae</taxon>
        <taxon>Atheliales</taxon>
        <taxon>Atheliaceae</taxon>
        <taxon>Piloderma</taxon>
    </lineage>
</organism>
<evidence type="ECO:0000313" key="10">
    <source>
        <dbReference type="Proteomes" id="UP000054166"/>
    </source>
</evidence>
<dbReference type="SUPFAM" id="SSF143865">
    <property type="entry name" value="CorA soluble domain-like"/>
    <property type="match status" value="1"/>
</dbReference>
<keyword evidence="4" id="KW-1003">Cell membrane</keyword>
<comment type="subcellular location">
    <subcellularLocation>
        <location evidence="1">Cell membrane</location>
        <topology evidence="1">Multi-pass membrane protein</topology>
    </subcellularLocation>
</comment>
<dbReference type="SUPFAM" id="SSF144083">
    <property type="entry name" value="Magnesium transport protein CorA, transmembrane region"/>
    <property type="match status" value="1"/>
</dbReference>
<feature type="region of interest" description="Disordered" evidence="8">
    <location>
        <begin position="1"/>
        <end position="31"/>
    </location>
</feature>
<dbReference type="GO" id="GO:0050897">
    <property type="term" value="F:cobalt ion binding"/>
    <property type="evidence" value="ECO:0007669"/>
    <property type="project" value="TreeGrafter"/>
</dbReference>
<evidence type="ECO:0000256" key="6">
    <source>
        <dbReference type="ARBA" id="ARBA00022989"/>
    </source>
</evidence>
<evidence type="ECO:0000313" key="9">
    <source>
        <dbReference type="EMBL" id="KIM81508.1"/>
    </source>
</evidence>
<dbReference type="AlphaFoldDB" id="A0A0C3B5I7"/>
<keyword evidence="7" id="KW-0472">Membrane</keyword>
<evidence type="ECO:0000256" key="2">
    <source>
        <dbReference type="ARBA" id="ARBA00009765"/>
    </source>
</evidence>
<gene>
    <name evidence="9" type="ORF">PILCRDRAFT_821292</name>
</gene>
<dbReference type="HOGENOM" id="CLU_018401_0_0_1"/>
<dbReference type="Pfam" id="PF01544">
    <property type="entry name" value="CorA"/>
    <property type="match status" value="1"/>
</dbReference>
<dbReference type="PANTHER" id="PTHR46494:SF1">
    <property type="entry name" value="CORA FAMILY METAL ION TRANSPORTER (EUROFUNG)"/>
    <property type="match status" value="1"/>
</dbReference>
<evidence type="ECO:0000256" key="7">
    <source>
        <dbReference type="ARBA" id="ARBA00023136"/>
    </source>
</evidence>
<dbReference type="STRING" id="765440.A0A0C3B5I7"/>
<dbReference type="GO" id="GO:0000287">
    <property type="term" value="F:magnesium ion binding"/>
    <property type="evidence" value="ECO:0007669"/>
    <property type="project" value="TreeGrafter"/>
</dbReference>
<protein>
    <recommendedName>
        <fullName evidence="11">Magnesium transporter</fullName>
    </recommendedName>
</protein>
<evidence type="ECO:0000256" key="4">
    <source>
        <dbReference type="ARBA" id="ARBA00022475"/>
    </source>
</evidence>
<dbReference type="Proteomes" id="UP000054166">
    <property type="component" value="Unassembled WGS sequence"/>
</dbReference>
<evidence type="ECO:0000256" key="1">
    <source>
        <dbReference type="ARBA" id="ARBA00004651"/>
    </source>
</evidence>
<reference evidence="10" key="2">
    <citation type="submission" date="2015-01" db="EMBL/GenBank/DDBJ databases">
        <title>Evolutionary Origins and Diversification of the Mycorrhizal Mutualists.</title>
        <authorList>
            <consortium name="DOE Joint Genome Institute"/>
            <consortium name="Mycorrhizal Genomics Consortium"/>
            <person name="Kohler A."/>
            <person name="Kuo A."/>
            <person name="Nagy L.G."/>
            <person name="Floudas D."/>
            <person name="Copeland A."/>
            <person name="Barry K.W."/>
            <person name="Cichocki N."/>
            <person name="Veneault-Fourrey C."/>
            <person name="LaButti K."/>
            <person name="Lindquist E.A."/>
            <person name="Lipzen A."/>
            <person name="Lundell T."/>
            <person name="Morin E."/>
            <person name="Murat C."/>
            <person name="Riley R."/>
            <person name="Ohm R."/>
            <person name="Sun H."/>
            <person name="Tunlid A."/>
            <person name="Henrissat B."/>
            <person name="Grigoriev I.V."/>
            <person name="Hibbett D.S."/>
            <person name="Martin F."/>
        </authorList>
    </citation>
    <scope>NUCLEOTIDE SEQUENCE [LARGE SCALE GENOMIC DNA]</scope>
    <source>
        <strain evidence="10">F 1598</strain>
    </source>
</reference>
<dbReference type="InterPro" id="IPR045863">
    <property type="entry name" value="CorA_TM1_TM2"/>
</dbReference>
<dbReference type="GO" id="GO:0005886">
    <property type="term" value="C:plasma membrane"/>
    <property type="evidence" value="ECO:0007669"/>
    <property type="project" value="UniProtKB-SubCell"/>
</dbReference>
<evidence type="ECO:0000256" key="3">
    <source>
        <dbReference type="ARBA" id="ARBA00022448"/>
    </source>
</evidence>
<dbReference type="GO" id="GO:0015095">
    <property type="term" value="F:magnesium ion transmembrane transporter activity"/>
    <property type="evidence" value="ECO:0007669"/>
    <property type="project" value="TreeGrafter"/>
</dbReference>
<proteinExistence type="inferred from homology"/>
<dbReference type="InterPro" id="IPR045861">
    <property type="entry name" value="CorA_cytoplasmic_dom"/>
</dbReference>
<reference evidence="9 10" key="1">
    <citation type="submission" date="2014-04" db="EMBL/GenBank/DDBJ databases">
        <authorList>
            <consortium name="DOE Joint Genome Institute"/>
            <person name="Kuo A."/>
            <person name="Tarkka M."/>
            <person name="Buscot F."/>
            <person name="Kohler A."/>
            <person name="Nagy L.G."/>
            <person name="Floudas D."/>
            <person name="Copeland A."/>
            <person name="Barry K.W."/>
            <person name="Cichocki N."/>
            <person name="Veneault-Fourrey C."/>
            <person name="LaButti K."/>
            <person name="Lindquist E.A."/>
            <person name="Lipzen A."/>
            <person name="Lundell T."/>
            <person name="Morin E."/>
            <person name="Murat C."/>
            <person name="Sun H."/>
            <person name="Tunlid A."/>
            <person name="Henrissat B."/>
            <person name="Grigoriev I.V."/>
            <person name="Hibbett D.S."/>
            <person name="Martin F."/>
            <person name="Nordberg H.P."/>
            <person name="Cantor M.N."/>
            <person name="Hua S.X."/>
        </authorList>
    </citation>
    <scope>NUCLEOTIDE SEQUENCE [LARGE SCALE GENOMIC DNA]</scope>
    <source>
        <strain evidence="9 10">F 1598</strain>
    </source>
</reference>
<keyword evidence="10" id="KW-1185">Reference proteome</keyword>
<accession>A0A0C3B5I7</accession>
<comment type="similarity">
    <text evidence="2">Belongs to the CorA metal ion transporter (MIT) (TC 1.A.35) family.</text>
</comment>
<dbReference type="EMBL" id="KN832998">
    <property type="protein sequence ID" value="KIM81508.1"/>
    <property type="molecule type" value="Genomic_DNA"/>
</dbReference>
<dbReference type="OrthoDB" id="3231000at2759"/>
<keyword evidence="3" id="KW-0813">Transport</keyword>
<dbReference type="InterPro" id="IPR002523">
    <property type="entry name" value="MgTranspt_CorA/ZnTranspt_ZntB"/>
</dbReference>
<evidence type="ECO:0008006" key="11">
    <source>
        <dbReference type="Google" id="ProtNLM"/>
    </source>
</evidence>
<keyword evidence="6" id="KW-1133">Transmembrane helix</keyword>
<sequence length="542" mass="61927">MLRLGKLDTSRPPRIPRRPPPSYRNASPSGPWPWMDLDSDIADGELSPVIPRCPIVKWVDYPKGLFPNWTEQQVRRSGINKALTERQEGPCTIYNVDVLDTGKFKRPGEYFIDEHNKDELWEILQAERPPGIRVRAVFIENISGPVLQMFGTRYNIEPFYFSSSLNKIPSRYQEDVRSHEGDHITITLTFLRSMIDPAPPSLSMSHHTLSKSSVPIQVDRVLDPHAPLSLHSNGRILMLDEMAIHMVRLQTNSTIISYHAKADWYTTTAKELHKLLRLAGQSVYWRKILQQTSDPTFVLLTILWHAIYSWDEALSSLYTHVQSLETKAIRTNESALTQELHIIRAHLLHYISLLEDFRKSVQFIKDTPNPAIDPEVAASEKELLSRECDTLLSEIARLEMVRDMQNQRLKNVMNLVFATVNIVDSQHAKALTETAARDSNAMKQISYLTMVFLPASFSAAVFGMNVTEINTGSVVNLARYVELALPLTAVTVWIIISVQSKTYLDDTDPSMWSQMWWPLTAVRDLLRGLFRARWRKKTDAGV</sequence>
<evidence type="ECO:0000256" key="5">
    <source>
        <dbReference type="ARBA" id="ARBA00022692"/>
    </source>
</evidence>
<dbReference type="InParanoid" id="A0A0C3B5I7"/>